<dbReference type="RefSeq" id="WP_255330333.1">
    <property type="nucleotide sequence ID" value="NZ_JAKZEU010000004.1"/>
</dbReference>
<feature type="compositionally biased region" description="Basic and acidic residues" evidence="6">
    <location>
        <begin position="444"/>
        <end position="460"/>
    </location>
</feature>
<evidence type="ECO:0000313" key="9">
    <source>
        <dbReference type="Proteomes" id="UP001203945"/>
    </source>
</evidence>
<keyword evidence="5 7" id="KW-0472">Membrane</keyword>
<keyword evidence="4 7" id="KW-1133">Transmembrane helix</keyword>
<dbReference type="InterPro" id="IPR002549">
    <property type="entry name" value="AI-2E-like"/>
</dbReference>
<dbReference type="Proteomes" id="UP001203945">
    <property type="component" value="Unassembled WGS sequence"/>
</dbReference>
<feature type="transmembrane region" description="Helical" evidence="7">
    <location>
        <begin position="69"/>
        <end position="92"/>
    </location>
</feature>
<organism evidence="8 9">
    <name type="scientific">Paracoccus albicereus</name>
    <dbReference type="NCBI Taxonomy" id="2922394"/>
    <lineage>
        <taxon>Bacteria</taxon>
        <taxon>Pseudomonadati</taxon>
        <taxon>Pseudomonadota</taxon>
        <taxon>Alphaproteobacteria</taxon>
        <taxon>Rhodobacterales</taxon>
        <taxon>Paracoccaceae</taxon>
        <taxon>Paracoccus</taxon>
    </lineage>
</organism>
<dbReference type="PANTHER" id="PTHR21716">
    <property type="entry name" value="TRANSMEMBRANE PROTEIN"/>
    <property type="match status" value="1"/>
</dbReference>
<evidence type="ECO:0000256" key="5">
    <source>
        <dbReference type="ARBA" id="ARBA00023136"/>
    </source>
</evidence>
<comment type="caution">
    <text evidence="8">The sequence shown here is derived from an EMBL/GenBank/DDBJ whole genome shotgun (WGS) entry which is preliminary data.</text>
</comment>
<evidence type="ECO:0000256" key="3">
    <source>
        <dbReference type="ARBA" id="ARBA00022692"/>
    </source>
</evidence>
<evidence type="ECO:0000256" key="4">
    <source>
        <dbReference type="ARBA" id="ARBA00022989"/>
    </source>
</evidence>
<keyword evidence="3 7" id="KW-0812">Transmembrane</keyword>
<proteinExistence type="inferred from homology"/>
<feature type="transmembrane region" description="Helical" evidence="7">
    <location>
        <begin position="12"/>
        <end position="34"/>
    </location>
</feature>
<comment type="similarity">
    <text evidence="2">Belongs to the autoinducer-2 exporter (AI-2E) (TC 2.A.86) family.</text>
</comment>
<feature type="transmembrane region" description="Helical" evidence="7">
    <location>
        <begin position="385"/>
        <end position="405"/>
    </location>
</feature>
<evidence type="ECO:0000256" key="7">
    <source>
        <dbReference type="SAM" id="Phobius"/>
    </source>
</evidence>
<sequence length="460" mass="49595">MAQFPRRDSDEHAMVVVPRWAIIGVFLIALTYFVAEARSFLMPVMLAFLLFFVFTPFRRYMQKLGVSSTLTAAVVTLGMILAVGGLGMAASAPISRVVDNMPTISQRLKDRFGEMQENLRPIQEAAEQIDAVTSGGGAEATIDTGGGLGETEEPVPTATPGEVIPPDATVIADGSTATVTADMSPTTVSPDGIISTGSQDITVQIAPSSENTAAARLMSLGPAFLGQTVFTLVLLFFMIASGDLLYLKIVQSFDRMRDKRRAYAALREIEDSLGAYLSAITIINACLGFCIGVAMWLWGMPSPLLFGLAGFLLNFIPYLGAIFGTIMSAVIALFIFPDLWNPMLVAATYMALTAVEGQLITPYFVSRRLKMNEVVVFLTVALWAWLWSVLGMVVAVPVLVVLRVLCAHIPGMEKFGNFLSGGKPPQLEDEDEDTADTGPGVPKPIDRKSRHAAEELATRQ</sequence>
<comment type="subcellular location">
    <subcellularLocation>
        <location evidence="1">Membrane</location>
        <topology evidence="1">Multi-pass membrane protein</topology>
    </subcellularLocation>
</comment>
<feature type="transmembrane region" description="Helical" evidence="7">
    <location>
        <begin position="304"/>
        <end position="336"/>
    </location>
</feature>
<feature type="transmembrane region" description="Helical" evidence="7">
    <location>
        <begin position="273"/>
        <end position="298"/>
    </location>
</feature>
<evidence type="ECO:0000256" key="2">
    <source>
        <dbReference type="ARBA" id="ARBA00009773"/>
    </source>
</evidence>
<dbReference type="Pfam" id="PF01594">
    <property type="entry name" value="AI-2E_transport"/>
    <property type="match status" value="1"/>
</dbReference>
<evidence type="ECO:0000256" key="1">
    <source>
        <dbReference type="ARBA" id="ARBA00004141"/>
    </source>
</evidence>
<feature type="transmembrane region" description="Helical" evidence="7">
    <location>
        <begin position="224"/>
        <end position="247"/>
    </location>
</feature>
<gene>
    <name evidence="8" type="ORF">MLD63_12955</name>
</gene>
<protein>
    <submittedName>
        <fullName evidence="8">AI-2E family transporter</fullName>
    </submittedName>
</protein>
<keyword evidence="9" id="KW-1185">Reference proteome</keyword>
<reference evidence="8 9" key="1">
    <citation type="submission" date="2022-03" db="EMBL/GenBank/DDBJ databases">
        <authorList>
            <person name="He Y."/>
        </authorList>
    </citation>
    <scope>NUCLEOTIDE SEQUENCE [LARGE SCALE GENOMIC DNA]</scope>
    <source>
        <strain evidence="8 9">TK19116</strain>
    </source>
</reference>
<dbReference type="EMBL" id="JAKZEU010000004">
    <property type="protein sequence ID" value="MCQ0971332.1"/>
    <property type="molecule type" value="Genomic_DNA"/>
</dbReference>
<evidence type="ECO:0000313" key="8">
    <source>
        <dbReference type="EMBL" id="MCQ0971332.1"/>
    </source>
</evidence>
<feature type="region of interest" description="Disordered" evidence="6">
    <location>
        <begin position="420"/>
        <end position="460"/>
    </location>
</feature>
<feature type="transmembrane region" description="Helical" evidence="7">
    <location>
        <begin position="343"/>
        <end position="365"/>
    </location>
</feature>
<evidence type="ECO:0000256" key="6">
    <source>
        <dbReference type="SAM" id="MobiDB-lite"/>
    </source>
</evidence>
<accession>A0ABT1MSP1</accession>
<feature type="region of interest" description="Disordered" evidence="6">
    <location>
        <begin position="143"/>
        <end position="163"/>
    </location>
</feature>
<feature type="transmembrane region" description="Helical" evidence="7">
    <location>
        <begin position="40"/>
        <end position="57"/>
    </location>
</feature>
<name>A0ABT1MSP1_9RHOB</name>
<dbReference type="PANTHER" id="PTHR21716:SF16">
    <property type="entry name" value="BLL1467 PROTEIN"/>
    <property type="match status" value="1"/>
</dbReference>